<dbReference type="InterPro" id="IPR001789">
    <property type="entry name" value="Sig_transdc_resp-reg_receiver"/>
</dbReference>
<feature type="modified residue" description="4-aspartylphosphate" evidence="4">
    <location>
        <position position="60"/>
    </location>
</feature>
<dbReference type="PANTHER" id="PTHR44591">
    <property type="entry name" value="STRESS RESPONSE REGULATOR PROTEIN 1"/>
    <property type="match status" value="1"/>
</dbReference>
<evidence type="ECO:0000256" key="3">
    <source>
        <dbReference type="ARBA" id="ARBA00024867"/>
    </source>
</evidence>
<dbReference type="InterPro" id="IPR011006">
    <property type="entry name" value="CheY-like_superfamily"/>
</dbReference>
<organism evidence="6 7">
    <name type="scientific">Desulfosporosinus orientis (strain ATCC 19365 / DSM 765 / NCIMB 8382 / VKM B-1628 / Singapore I)</name>
    <name type="common">Desulfotomaculum orientis</name>
    <dbReference type="NCBI Taxonomy" id="768706"/>
    <lineage>
        <taxon>Bacteria</taxon>
        <taxon>Bacillati</taxon>
        <taxon>Bacillota</taxon>
        <taxon>Clostridia</taxon>
        <taxon>Eubacteriales</taxon>
        <taxon>Desulfitobacteriaceae</taxon>
        <taxon>Desulfosporosinus</taxon>
    </lineage>
</organism>
<dbReference type="RefSeq" id="WP_014187408.1">
    <property type="nucleotide sequence ID" value="NC_016584.1"/>
</dbReference>
<dbReference type="PANTHER" id="PTHR44591:SF3">
    <property type="entry name" value="RESPONSE REGULATORY DOMAIN-CONTAINING PROTEIN"/>
    <property type="match status" value="1"/>
</dbReference>
<keyword evidence="7" id="KW-1185">Reference proteome</keyword>
<dbReference type="STRING" id="768706.Desor_5220"/>
<dbReference type="KEGG" id="dor:Desor_5220"/>
<accession>G7W796</accession>
<dbReference type="HOGENOM" id="CLU_138415_0_0_9"/>
<protein>
    <recommendedName>
        <fullName evidence="1">Stage 0 sporulation protein A homolog</fullName>
    </recommendedName>
</protein>
<keyword evidence="2 4" id="KW-0597">Phosphoprotein</keyword>
<comment type="function">
    <text evidence="3">May play the central regulatory role in sporulation. It may be an element of the effector pathway responsible for the activation of sporulation genes in response to nutritional stress. Spo0A may act in concert with spo0H (a sigma factor) to control the expression of some genes that are critical to the sporulation process.</text>
</comment>
<dbReference type="Gene3D" id="3.40.50.2300">
    <property type="match status" value="1"/>
</dbReference>
<evidence type="ECO:0000256" key="2">
    <source>
        <dbReference type="ARBA" id="ARBA00022553"/>
    </source>
</evidence>
<dbReference type="SUPFAM" id="SSF52172">
    <property type="entry name" value="CheY-like"/>
    <property type="match status" value="1"/>
</dbReference>
<dbReference type="Pfam" id="PF00072">
    <property type="entry name" value="Response_reg"/>
    <property type="match status" value="1"/>
</dbReference>
<sequence>MLNIEICDDRPLPRKLLEILLRQYEEEKGGVFEICQFGSGEELLEELDQHHRTFDLVFLDNSMKKLTGLETAMQIRQSASPSKCRIVFVTSAEDHKQFMPVQPLQVIAKPCSQELIDAILDRVLGKKTLQKT</sequence>
<dbReference type="AlphaFoldDB" id="G7W796"/>
<feature type="domain" description="Response regulatory" evidence="5">
    <location>
        <begin position="3"/>
        <end position="124"/>
    </location>
</feature>
<gene>
    <name evidence="6" type="ordered locus">Desor_5220</name>
</gene>
<evidence type="ECO:0000313" key="6">
    <source>
        <dbReference type="EMBL" id="AET70604.1"/>
    </source>
</evidence>
<dbReference type="EMBL" id="CP003108">
    <property type="protein sequence ID" value="AET70604.1"/>
    <property type="molecule type" value="Genomic_DNA"/>
</dbReference>
<dbReference type="Proteomes" id="UP000006346">
    <property type="component" value="Chromosome"/>
</dbReference>
<evidence type="ECO:0000313" key="7">
    <source>
        <dbReference type="Proteomes" id="UP000006346"/>
    </source>
</evidence>
<dbReference type="GO" id="GO:0000160">
    <property type="term" value="P:phosphorelay signal transduction system"/>
    <property type="evidence" value="ECO:0007669"/>
    <property type="project" value="InterPro"/>
</dbReference>
<evidence type="ECO:0000259" key="5">
    <source>
        <dbReference type="PROSITE" id="PS50110"/>
    </source>
</evidence>
<name>G7W796_DESOD</name>
<dbReference type="PATRIC" id="fig|768706.3.peg.5316"/>
<evidence type="ECO:0000256" key="1">
    <source>
        <dbReference type="ARBA" id="ARBA00018672"/>
    </source>
</evidence>
<dbReference type="OrthoDB" id="1839448at2"/>
<dbReference type="InterPro" id="IPR050595">
    <property type="entry name" value="Bact_response_regulator"/>
</dbReference>
<dbReference type="PROSITE" id="PS50110">
    <property type="entry name" value="RESPONSE_REGULATORY"/>
    <property type="match status" value="1"/>
</dbReference>
<evidence type="ECO:0000256" key="4">
    <source>
        <dbReference type="PROSITE-ProRule" id="PRU00169"/>
    </source>
</evidence>
<reference evidence="6 7" key="2">
    <citation type="journal article" date="2012" name="J. Bacteriol.">
        <title>Complete genome sequences of Desulfosporosinus orientis DSM765T, Desulfosporosinus youngiae DSM17734T, Desulfosporosinus meridiei DSM13257T, and Desulfosporosinus acidiphilus DSM22704T.</title>
        <authorList>
            <person name="Pester M."/>
            <person name="Brambilla E."/>
            <person name="Alazard D."/>
            <person name="Rattei T."/>
            <person name="Weinmaier T."/>
            <person name="Han J."/>
            <person name="Lucas S."/>
            <person name="Lapidus A."/>
            <person name="Cheng J.F."/>
            <person name="Goodwin L."/>
            <person name="Pitluck S."/>
            <person name="Peters L."/>
            <person name="Ovchinnikova G."/>
            <person name="Teshima H."/>
            <person name="Detter J.C."/>
            <person name="Han C.S."/>
            <person name="Tapia R."/>
            <person name="Land M.L."/>
            <person name="Hauser L."/>
            <person name="Kyrpides N.C."/>
            <person name="Ivanova N.N."/>
            <person name="Pagani I."/>
            <person name="Huntmann M."/>
            <person name="Wei C.L."/>
            <person name="Davenport K.W."/>
            <person name="Daligault H."/>
            <person name="Chain P.S."/>
            <person name="Chen A."/>
            <person name="Mavromatis K."/>
            <person name="Markowitz V."/>
            <person name="Szeto E."/>
            <person name="Mikhailova N."/>
            <person name="Pati A."/>
            <person name="Wagner M."/>
            <person name="Woyke T."/>
            <person name="Ollivier B."/>
            <person name="Klenk H.P."/>
            <person name="Spring S."/>
            <person name="Loy A."/>
        </authorList>
    </citation>
    <scope>NUCLEOTIDE SEQUENCE [LARGE SCALE GENOMIC DNA]</scope>
    <source>
        <strain evidence="7">ATCC 19365 / DSM 765 / NCIMB 8382 / VKM B-1628</strain>
    </source>
</reference>
<dbReference type="SMART" id="SM00448">
    <property type="entry name" value="REC"/>
    <property type="match status" value="1"/>
</dbReference>
<reference evidence="7" key="1">
    <citation type="submission" date="2011-11" db="EMBL/GenBank/DDBJ databases">
        <title>Complete sequence of Desulfosporosinus orientis DSM 765.</title>
        <authorList>
            <person name="Lucas S."/>
            <person name="Han J."/>
            <person name="Lapidus A."/>
            <person name="Cheng J.-F."/>
            <person name="Goodwin L."/>
            <person name="Pitluck S."/>
            <person name="Peters L."/>
            <person name="Ovchinnikova G."/>
            <person name="Teshima H."/>
            <person name="Detter J.C."/>
            <person name="Han C."/>
            <person name="Tapia R."/>
            <person name="Land M."/>
            <person name="Hauser L."/>
            <person name="Kyrpides N."/>
            <person name="Ivanova N."/>
            <person name="Pagani I."/>
            <person name="Pester M."/>
            <person name="Spring S."/>
            <person name="Ollivier B."/>
            <person name="Rattei T."/>
            <person name="Klenk H.-P."/>
            <person name="Wagner M."/>
            <person name="Loy A."/>
            <person name="Woyke T."/>
        </authorList>
    </citation>
    <scope>NUCLEOTIDE SEQUENCE [LARGE SCALE GENOMIC DNA]</scope>
    <source>
        <strain evidence="7">ATCC 19365 / DSM 765 / NCIMB 8382 / VKM B-1628</strain>
    </source>
</reference>
<proteinExistence type="predicted"/>
<dbReference type="eggNOG" id="COG3279">
    <property type="taxonomic scope" value="Bacteria"/>
</dbReference>